<proteinExistence type="predicted"/>
<evidence type="ECO:0000313" key="2">
    <source>
        <dbReference type="Proteomes" id="UP001177021"/>
    </source>
</evidence>
<protein>
    <submittedName>
        <fullName evidence="1">Uncharacterized protein</fullName>
    </submittedName>
</protein>
<organism evidence="1 2">
    <name type="scientific">Trifolium pratense</name>
    <name type="common">Red clover</name>
    <dbReference type="NCBI Taxonomy" id="57577"/>
    <lineage>
        <taxon>Eukaryota</taxon>
        <taxon>Viridiplantae</taxon>
        <taxon>Streptophyta</taxon>
        <taxon>Embryophyta</taxon>
        <taxon>Tracheophyta</taxon>
        <taxon>Spermatophyta</taxon>
        <taxon>Magnoliopsida</taxon>
        <taxon>eudicotyledons</taxon>
        <taxon>Gunneridae</taxon>
        <taxon>Pentapetalae</taxon>
        <taxon>rosids</taxon>
        <taxon>fabids</taxon>
        <taxon>Fabales</taxon>
        <taxon>Fabaceae</taxon>
        <taxon>Papilionoideae</taxon>
        <taxon>50 kb inversion clade</taxon>
        <taxon>NPAAA clade</taxon>
        <taxon>Hologalegina</taxon>
        <taxon>IRL clade</taxon>
        <taxon>Trifolieae</taxon>
        <taxon>Trifolium</taxon>
    </lineage>
</organism>
<reference evidence="1" key="1">
    <citation type="submission" date="2023-10" db="EMBL/GenBank/DDBJ databases">
        <authorList>
            <person name="Rodriguez Cubillos JULIANA M."/>
            <person name="De Vega J."/>
        </authorList>
    </citation>
    <scope>NUCLEOTIDE SEQUENCE</scope>
</reference>
<keyword evidence="2" id="KW-1185">Reference proteome</keyword>
<sequence>MDRRWMYDRYEDGKRGHVKDVFKLGVQLFIDAVKQKPVVIREGGIRCPCVVCQCRRIRSVDEIKYHLHTKGFQPNYWVWTSHGESFTSDQGASSSNTVLPSQNDQHNYPAELPSQDYQHYPFNMMNNMISDGLGYNVVNEFEDEYEGDEEPNAEAQRFFDLLKETNVPLFEGSTDSKLTVCVRLLGPKSQYLVPELAMDLIAKLVLDTTPIFARGDLPRSYYEAKQLVSKLGLGVKRIDCCVNGCMIFYTNEFGVSDGDLLECKFCEEPRYRQTKNSRSSSRKPVPRKTMFYLPIVSRLQRLYASLQTATKMTWHSENYEQRKRSGELRHPSDGLAWKHFDQVHPDFASEPRNVRLGLCSDGFTPYTQVSATPYSCWPVIVTPYNLPPEMCMSKPYMFLAAVIPGESIKVVSLVRVVRLRSFRGRQEDI</sequence>
<comment type="caution">
    <text evidence="1">The sequence shown here is derived from an EMBL/GenBank/DDBJ whole genome shotgun (WGS) entry which is preliminary data.</text>
</comment>
<name>A0ACB0L0P6_TRIPR</name>
<evidence type="ECO:0000313" key="1">
    <source>
        <dbReference type="EMBL" id="CAJ2661739.1"/>
    </source>
</evidence>
<dbReference type="Proteomes" id="UP001177021">
    <property type="component" value="Unassembled WGS sequence"/>
</dbReference>
<accession>A0ACB0L0P6</accession>
<gene>
    <name evidence="1" type="ORF">MILVUS5_LOCUS27405</name>
</gene>
<dbReference type="EMBL" id="CASHSV030000409">
    <property type="protein sequence ID" value="CAJ2661739.1"/>
    <property type="molecule type" value="Genomic_DNA"/>
</dbReference>